<name>A0AAE3RD63_9BACT</name>
<protein>
    <submittedName>
        <fullName evidence="1">Uncharacterized protein</fullName>
    </submittedName>
</protein>
<organism evidence="1 2">
    <name type="scientific">Xanthocytophaga agilis</name>
    <dbReference type="NCBI Taxonomy" id="3048010"/>
    <lineage>
        <taxon>Bacteria</taxon>
        <taxon>Pseudomonadati</taxon>
        <taxon>Bacteroidota</taxon>
        <taxon>Cytophagia</taxon>
        <taxon>Cytophagales</taxon>
        <taxon>Rhodocytophagaceae</taxon>
        <taxon>Xanthocytophaga</taxon>
    </lineage>
</organism>
<sequence>MDVCLGVFTKLMLSLGVKELKNLFNEIGIEVNTPAAELVSFSISSYYGSINEKELKAIYNDLKNNPVAIKLLRARVQSYVYQRNIDIRTKQKFTSFLGMRVQSYLPKQKM</sequence>
<dbReference type="RefSeq" id="WP_314518103.1">
    <property type="nucleotide sequence ID" value="NZ_JASJOU010000018.1"/>
</dbReference>
<dbReference type="AlphaFoldDB" id="A0AAE3RD63"/>
<dbReference type="Proteomes" id="UP001232063">
    <property type="component" value="Unassembled WGS sequence"/>
</dbReference>
<evidence type="ECO:0000313" key="1">
    <source>
        <dbReference type="EMBL" id="MDJ1505747.1"/>
    </source>
</evidence>
<gene>
    <name evidence="1" type="ORF">QNI22_34140</name>
</gene>
<comment type="caution">
    <text evidence="1">The sequence shown here is derived from an EMBL/GenBank/DDBJ whole genome shotgun (WGS) entry which is preliminary data.</text>
</comment>
<dbReference type="EMBL" id="JASJOU010000018">
    <property type="protein sequence ID" value="MDJ1505747.1"/>
    <property type="molecule type" value="Genomic_DNA"/>
</dbReference>
<keyword evidence="2" id="KW-1185">Reference proteome</keyword>
<proteinExistence type="predicted"/>
<evidence type="ECO:0000313" key="2">
    <source>
        <dbReference type="Proteomes" id="UP001232063"/>
    </source>
</evidence>
<reference evidence="1" key="1">
    <citation type="submission" date="2023-05" db="EMBL/GenBank/DDBJ databases">
        <authorList>
            <person name="Zhang X."/>
        </authorList>
    </citation>
    <scope>NUCLEOTIDE SEQUENCE</scope>
    <source>
        <strain evidence="1">BD1B2-1</strain>
    </source>
</reference>
<accession>A0AAE3RD63</accession>